<evidence type="ECO:0000256" key="8">
    <source>
        <dbReference type="PIRSR" id="PIRSR019663-1"/>
    </source>
</evidence>
<dbReference type="PANTHER" id="PTHR12000">
    <property type="entry name" value="HEMOGLOBINASE FAMILY MEMBER"/>
    <property type="match status" value="1"/>
</dbReference>
<dbReference type="PRINTS" id="PR00776">
    <property type="entry name" value="HEMOGLOBNASE"/>
</dbReference>
<evidence type="ECO:0000259" key="10">
    <source>
        <dbReference type="Pfam" id="PF20985"/>
    </source>
</evidence>
<dbReference type="Pfam" id="PF01650">
    <property type="entry name" value="Peptidase_C13"/>
    <property type="match status" value="1"/>
</dbReference>
<evidence type="ECO:0000313" key="13">
    <source>
        <dbReference type="WBParaSite" id="NBR_0000861301-mRNA-1"/>
    </source>
</evidence>
<keyword evidence="5 9" id="KW-0732">Signal</keyword>
<gene>
    <name evidence="11" type="ORF">NBR_LOCUS8614</name>
</gene>
<feature type="domain" description="Legumain prodomain" evidence="10">
    <location>
        <begin position="318"/>
        <end position="412"/>
    </location>
</feature>
<dbReference type="GO" id="GO:0004197">
    <property type="term" value="F:cysteine-type endopeptidase activity"/>
    <property type="evidence" value="ECO:0007669"/>
    <property type="project" value="UniProtKB-EC"/>
</dbReference>
<dbReference type="OMA" id="RSIANFC"/>
<dbReference type="Gene3D" id="1.10.132.130">
    <property type="match status" value="1"/>
</dbReference>
<dbReference type="FunFam" id="3.40.50.1460:FF:000006">
    <property type="entry name" value="Legumain"/>
    <property type="match status" value="1"/>
</dbReference>
<evidence type="ECO:0000256" key="2">
    <source>
        <dbReference type="ARBA" id="ARBA00009941"/>
    </source>
</evidence>
<evidence type="ECO:0000313" key="11">
    <source>
        <dbReference type="EMBL" id="VDL72203.1"/>
    </source>
</evidence>
<protein>
    <recommendedName>
        <fullName evidence="3">legumain</fullName>
        <ecNumber evidence="3">3.4.22.34</ecNumber>
    </recommendedName>
</protein>
<evidence type="ECO:0000256" key="5">
    <source>
        <dbReference type="ARBA" id="ARBA00022729"/>
    </source>
</evidence>
<evidence type="ECO:0000256" key="9">
    <source>
        <dbReference type="SAM" id="SignalP"/>
    </source>
</evidence>
<dbReference type="CDD" id="cd21115">
    <property type="entry name" value="legumain_C"/>
    <property type="match status" value="1"/>
</dbReference>
<dbReference type="InterPro" id="IPR048501">
    <property type="entry name" value="Legum_prodom"/>
</dbReference>
<dbReference type="Pfam" id="PF20985">
    <property type="entry name" value="Legum_prodom"/>
    <property type="match status" value="1"/>
</dbReference>
<evidence type="ECO:0000256" key="4">
    <source>
        <dbReference type="ARBA" id="ARBA00022670"/>
    </source>
</evidence>
<dbReference type="AlphaFoldDB" id="A0A0N4XZJ7"/>
<proteinExistence type="inferred from homology"/>
<feature type="active site" evidence="8">
    <location>
        <position position="143"/>
    </location>
</feature>
<dbReference type="Gene3D" id="3.40.50.1460">
    <property type="match status" value="1"/>
</dbReference>
<dbReference type="EMBL" id="UYSL01020028">
    <property type="protein sequence ID" value="VDL72203.1"/>
    <property type="molecule type" value="Genomic_DNA"/>
</dbReference>
<comment type="similarity">
    <text evidence="2">Belongs to the peptidase C13 family.</text>
</comment>
<feature type="active site" description="Nucleophile" evidence="8">
    <location>
        <position position="184"/>
    </location>
</feature>
<dbReference type="GO" id="GO:0051603">
    <property type="term" value="P:proteolysis involved in protein catabolic process"/>
    <property type="evidence" value="ECO:0007669"/>
    <property type="project" value="TreeGrafter"/>
</dbReference>
<evidence type="ECO:0000256" key="3">
    <source>
        <dbReference type="ARBA" id="ARBA00012628"/>
    </source>
</evidence>
<evidence type="ECO:0000256" key="7">
    <source>
        <dbReference type="ARBA" id="ARBA00022807"/>
    </source>
</evidence>
<dbReference type="EC" id="3.4.22.34" evidence="3"/>
<reference evidence="11 12" key="2">
    <citation type="submission" date="2018-11" db="EMBL/GenBank/DDBJ databases">
        <authorList>
            <consortium name="Pathogen Informatics"/>
        </authorList>
    </citation>
    <scope>NUCLEOTIDE SEQUENCE [LARGE SCALE GENOMIC DNA]</scope>
</reference>
<dbReference type="GO" id="GO:0006624">
    <property type="term" value="P:vacuolar protein processing"/>
    <property type="evidence" value="ECO:0007669"/>
    <property type="project" value="TreeGrafter"/>
</dbReference>
<dbReference type="InterPro" id="IPR046427">
    <property type="entry name" value="Legumain_prodom_sf"/>
</dbReference>
<accession>A0A0N4XZJ7</accession>
<evidence type="ECO:0000256" key="6">
    <source>
        <dbReference type="ARBA" id="ARBA00022801"/>
    </source>
</evidence>
<dbReference type="WBParaSite" id="NBR_0000861301-mRNA-1">
    <property type="protein sequence ID" value="NBR_0000861301-mRNA-1"/>
    <property type="gene ID" value="NBR_0000861301"/>
</dbReference>
<name>A0A0N4XZJ7_NIPBR</name>
<sequence>MKVLLWLTSVTSLTLSAGLPSLLQAPPSGELYALLAAGSNGWYNYRHQADVAHAYHTLKNHGVKEENIIVMMYDDIANDEMNPYPGQLFNEPNGTDVYAGLKIDYKGDSVTPENFLNILMGKSDAVEGGNGRDDRIFVYFTDHGSIGLIAFPDEILTAKQLNRALKRMHSEGRFNQLVFYLEACESGSMFARILKKNISVYAVTAAGEDESSWGVYCDNDMDLPCLGDEFSEDLNKETLDKQFEIVREETKNSGVHHYGDLSLAKEPVSWFQGQVQAPAMAASNFKKEQKQGVSWPSRDVELMHLQAQSALKVGNVEKRIAKIMKDRKDIESVFVGLVNKLVSDPVERERVFNERNAVEDEDCHDVVVRTFDVLCIDVNKFDYALKHMNVLNNLCTKLSDPVTIIKAMAETCSATQKLFF</sequence>
<reference evidence="13" key="1">
    <citation type="submission" date="2017-02" db="UniProtKB">
        <authorList>
            <consortium name="WormBaseParasite"/>
        </authorList>
    </citation>
    <scope>IDENTIFICATION</scope>
</reference>
<evidence type="ECO:0000256" key="1">
    <source>
        <dbReference type="ARBA" id="ARBA00000810"/>
    </source>
</evidence>
<comment type="catalytic activity">
    <reaction evidence="1">
        <text>Hydrolysis of proteins and small molecule substrates at -Asn-|-Xaa- bonds.</text>
        <dbReference type="EC" id="3.4.22.34"/>
    </reaction>
</comment>
<dbReference type="PANTHER" id="PTHR12000:SF42">
    <property type="entry name" value="LEGUMAIN"/>
    <property type="match status" value="1"/>
</dbReference>
<feature type="signal peptide" evidence="9">
    <location>
        <begin position="1"/>
        <end position="16"/>
    </location>
</feature>
<dbReference type="STRING" id="27835.A0A0N4XZJ7"/>
<dbReference type="Proteomes" id="UP000271162">
    <property type="component" value="Unassembled WGS sequence"/>
</dbReference>
<dbReference type="InterPro" id="IPR001096">
    <property type="entry name" value="Peptidase_C13"/>
</dbReference>
<dbReference type="GO" id="GO:0005773">
    <property type="term" value="C:vacuole"/>
    <property type="evidence" value="ECO:0007669"/>
    <property type="project" value="GOC"/>
</dbReference>
<keyword evidence="12" id="KW-1185">Reference proteome</keyword>
<dbReference type="PIRSF" id="PIRSF019663">
    <property type="entry name" value="Legumain"/>
    <property type="match status" value="1"/>
</dbReference>
<organism evidence="13">
    <name type="scientific">Nippostrongylus brasiliensis</name>
    <name type="common">Rat hookworm</name>
    <dbReference type="NCBI Taxonomy" id="27835"/>
    <lineage>
        <taxon>Eukaryota</taxon>
        <taxon>Metazoa</taxon>
        <taxon>Ecdysozoa</taxon>
        <taxon>Nematoda</taxon>
        <taxon>Chromadorea</taxon>
        <taxon>Rhabditida</taxon>
        <taxon>Rhabditina</taxon>
        <taxon>Rhabditomorpha</taxon>
        <taxon>Strongyloidea</taxon>
        <taxon>Heligmosomidae</taxon>
        <taxon>Nippostrongylus</taxon>
    </lineage>
</organism>
<evidence type="ECO:0000313" key="12">
    <source>
        <dbReference type="Proteomes" id="UP000271162"/>
    </source>
</evidence>
<keyword evidence="6" id="KW-0378">Hydrolase</keyword>
<feature type="chain" id="PRO_5043124987" description="legumain" evidence="9">
    <location>
        <begin position="17"/>
        <end position="420"/>
    </location>
</feature>
<keyword evidence="4" id="KW-0645">Protease</keyword>
<keyword evidence="7" id="KW-0788">Thiol protease</keyword>